<dbReference type="eggNOG" id="KOG1121">
    <property type="taxonomic scope" value="Eukaryota"/>
</dbReference>
<dbReference type="PANTHER" id="PTHR46481:SF11">
    <property type="entry name" value="ZINC FINGER BED DOMAIN-CONTAINING PROTEIN RICESLEEPER 2-LIKE"/>
    <property type="match status" value="1"/>
</dbReference>
<dbReference type="PaxDb" id="3880-AES78976"/>
<proteinExistence type="predicted"/>
<reference evidence="3" key="3">
    <citation type="submission" date="2015-04" db="UniProtKB">
        <authorList>
            <consortium name="EnsemblPlants"/>
        </authorList>
    </citation>
    <scope>IDENTIFICATION</scope>
    <source>
        <strain evidence="3">cv. Jemalong A17</strain>
    </source>
</reference>
<protein>
    <submittedName>
        <fullName evidence="2 3">Uncharacterized protein</fullName>
    </submittedName>
</protein>
<evidence type="ECO:0000313" key="2">
    <source>
        <dbReference type="EMBL" id="KEH29402.1"/>
    </source>
</evidence>
<dbReference type="HOGENOM" id="CLU_1345028_0_0_1"/>
<dbReference type="AlphaFoldDB" id="A0A072UID3"/>
<accession>A0A072UID3</accession>
<evidence type="ECO:0000313" key="3">
    <source>
        <dbReference type="EnsemblPlants" id="KEH29402"/>
    </source>
</evidence>
<reference evidence="2 4" key="1">
    <citation type="journal article" date="2011" name="Nature">
        <title>The Medicago genome provides insight into the evolution of rhizobial symbioses.</title>
        <authorList>
            <person name="Young N.D."/>
            <person name="Debelle F."/>
            <person name="Oldroyd G.E."/>
            <person name="Geurts R."/>
            <person name="Cannon S.B."/>
            <person name="Udvardi M.K."/>
            <person name="Benedito V.A."/>
            <person name="Mayer K.F."/>
            <person name="Gouzy J."/>
            <person name="Schoof H."/>
            <person name="Van de Peer Y."/>
            <person name="Proost S."/>
            <person name="Cook D.R."/>
            <person name="Meyers B.C."/>
            <person name="Spannagl M."/>
            <person name="Cheung F."/>
            <person name="De Mita S."/>
            <person name="Krishnakumar V."/>
            <person name="Gundlach H."/>
            <person name="Zhou S."/>
            <person name="Mudge J."/>
            <person name="Bharti A.K."/>
            <person name="Murray J.D."/>
            <person name="Naoumkina M.A."/>
            <person name="Rosen B."/>
            <person name="Silverstein K.A."/>
            <person name="Tang H."/>
            <person name="Rombauts S."/>
            <person name="Zhao P.X."/>
            <person name="Zhou P."/>
            <person name="Barbe V."/>
            <person name="Bardou P."/>
            <person name="Bechner M."/>
            <person name="Bellec A."/>
            <person name="Berger A."/>
            <person name="Berges H."/>
            <person name="Bidwell S."/>
            <person name="Bisseling T."/>
            <person name="Choisne N."/>
            <person name="Couloux A."/>
            <person name="Denny R."/>
            <person name="Deshpande S."/>
            <person name="Dai X."/>
            <person name="Doyle J.J."/>
            <person name="Dudez A.M."/>
            <person name="Farmer A.D."/>
            <person name="Fouteau S."/>
            <person name="Franken C."/>
            <person name="Gibelin C."/>
            <person name="Gish J."/>
            <person name="Goldstein S."/>
            <person name="Gonzalez A.J."/>
            <person name="Green P.J."/>
            <person name="Hallab A."/>
            <person name="Hartog M."/>
            <person name="Hua A."/>
            <person name="Humphray S.J."/>
            <person name="Jeong D.H."/>
            <person name="Jing Y."/>
            <person name="Jocker A."/>
            <person name="Kenton S.M."/>
            <person name="Kim D.J."/>
            <person name="Klee K."/>
            <person name="Lai H."/>
            <person name="Lang C."/>
            <person name="Lin S."/>
            <person name="Macmil S.L."/>
            <person name="Magdelenat G."/>
            <person name="Matthews L."/>
            <person name="McCorrison J."/>
            <person name="Monaghan E.L."/>
            <person name="Mun J.H."/>
            <person name="Najar F.Z."/>
            <person name="Nicholson C."/>
            <person name="Noirot C."/>
            <person name="O'Bleness M."/>
            <person name="Paule C.R."/>
            <person name="Poulain J."/>
            <person name="Prion F."/>
            <person name="Qin B."/>
            <person name="Qu C."/>
            <person name="Retzel E.F."/>
            <person name="Riddle C."/>
            <person name="Sallet E."/>
            <person name="Samain S."/>
            <person name="Samson N."/>
            <person name="Sanders I."/>
            <person name="Saurat O."/>
            <person name="Scarpelli C."/>
            <person name="Schiex T."/>
            <person name="Segurens B."/>
            <person name="Severin A.J."/>
            <person name="Sherrier D.J."/>
            <person name="Shi R."/>
            <person name="Sims S."/>
            <person name="Singer S.R."/>
            <person name="Sinharoy S."/>
            <person name="Sterck L."/>
            <person name="Viollet A."/>
            <person name="Wang B.B."/>
            <person name="Wang K."/>
            <person name="Wang M."/>
            <person name="Wang X."/>
            <person name="Warfsmann J."/>
            <person name="Weissenbach J."/>
            <person name="White D.D."/>
            <person name="White J.D."/>
            <person name="Wiley G.B."/>
            <person name="Wincker P."/>
            <person name="Xing Y."/>
            <person name="Yang L."/>
            <person name="Yao Z."/>
            <person name="Ying F."/>
            <person name="Zhai J."/>
            <person name="Zhou L."/>
            <person name="Zuber A."/>
            <person name="Denarie J."/>
            <person name="Dixon R.A."/>
            <person name="May G.D."/>
            <person name="Schwartz D.C."/>
            <person name="Rogers J."/>
            <person name="Quetier F."/>
            <person name="Town C.D."/>
            <person name="Roe B.A."/>
        </authorList>
    </citation>
    <scope>NUCLEOTIDE SEQUENCE [LARGE SCALE GENOMIC DNA]</scope>
    <source>
        <strain evidence="2">A17</strain>
        <strain evidence="3 4">cv. Jemalong A17</strain>
    </source>
</reference>
<feature type="region of interest" description="Disordered" evidence="1">
    <location>
        <begin position="102"/>
        <end position="121"/>
    </location>
</feature>
<dbReference type="Proteomes" id="UP000002051">
    <property type="component" value="Chromosome 4"/>
</dbReference>
<dbReference type="PANTHER" id="PTHR46481">
    <property type="entry name" value="ZINC FINGER BED DOMAIN-CONTAINING PROTEIN 4"/>
    <property type="match status" value="1"/>
</dbReference>
<sequence>MIIIHEYPPLSIVDHLGFRAYSEGLQHLFKVPSRNTVKSDIIKIYENEKLKTMGLLDKIESKIALTSYMLTASNQKKGYMVITAHYISDDWSMQSRILRENKTTGNKMLPRSRREGLTESNERHAAAAENQLKRLGLGYCNQQFLGLGLSLNSQIHSQDACQGNGGTKGLATVKELGNMKMHSYHGKVGCTNGQEERATGINSL</sequence>
<reference evidence="2 4" key="2">
    <citation type="journal article" date="2014" name="BMC Genomics">
        <title>An improved genome release (version Mt4.0) for the model legume Medicago truncatula.</title>
        <authorList>
            <person name="Tang H."/>
            <person name="Krishnakumar V."/>
            <person name="Bidwell S."/>
            <person name="Rosen B."/>
            <person name="Chan A."/>
            <person name="Zhou S."/>
            <person name="Gentzbittel L."/>
            <person name="Childs K.L."/>
            <person name="Yandell M."/>
            <person name="Gundlach H."/>
            <person name="Mayer K.F."/>
            <person name="Schwartz D.C."/>
            <person name="Town C.D."/>
        </authorList>
    </citation>
    <scope>GENOME REANNOTATION</scope>
    <source>
        <strain evidence="2">A17</strain>
        <strain evidence="3 4">cv. Jemalong A17</strain>
    </source>
</reference>
<name>A0A072UID3_MEDTR</name>
<dbReference type="EMBL" id="CM001220">
    <property type="protein sequence ID" value="KEH29402.1"/>
    <property type="molecule type" value="Genomic_DNA"/>
</dbReference>
<gene>
    <name evidence="2" type="ordered locus">MTR_4g036325</name>
</gene>
<organism evidence="2 4">
    <name type="scientific">Medicago truncatula</name>
    <name type="common">Barrel medic</name>
    <name type="synonym">Medicago tribuloides</name>
    <dbReference type="NCBI Taxonomy" id="3880"/>
    <lineage>
        <taxon>Eukaryota</taxon>
        <taxon>Viridiplantae</taxon>
        <taxon>Streptophyta</taxon>
        <taxon>Embryophyta</taxon>
        <taxon>Tracheophyta</taxon>
        <taxon>Spermatophyta</taxon>
        <taxon>Magnoliopsida</taxon>
        <taxon>eudicotyledons</taxon>
        <taxon>Gunneridae</taxon>
        <taxon>Pentapetalae</taxon>
        <taxon>rosids</taxon>
        <taxon>fabids</taxon>
        <taxon>Fabales</taxon>
        <taxon>Fabaceae</taxon>
        <taxon>Papilionoideae</taxon>
        <taxon>50 kb inversion clade</taxon>
        <taxon>NPAAA clade</taxon>
        <taxon>Hologalegina</taxon>
        <taxon>IRL clade</taxon>
        <taxon>Trifolieae</taxon>
        <taxon>Medicago</taxon>
    </lineage>
</organism>
<evidence type="ECO:0000313" key="4">
    <source>
        <dbReference type="Proteomes" id="UP000002051"/>
    </source>
</evidence>
<dbReference type="InterPro" id="IPR052035">
    <property type="entry name" value="ZnF_BED_domain_contain"/>
</dbReference>
<evidence type="ECO:0000256" key="1">
    <source>
        <dbReference type="SAM" id="MobiDB-lite"/>
    </source>
</evidence>
<feature type="compositionally biased region" description="Basic and acidic residues" evidence="1">
    <location>
        <begin position="112"/>
        <end position="121"/>
    </location>
</feature>
<dbReference type="EnsemblPlants" id="KEH29402">
    <property type="protein sequence ID" value="KEH29402"/>
    <property type="gene ID" value="MTR_4g036325"/>
</dbReference>
<keyword evidence="4" id="KW-1185">Reference proteome</keyword>